<reference evidence="3 4" key="1">
    <citation type="submission" date="2013-03" db="EMBL/GenBank/DDBJ databases">
        <title>The Genome Sequence of Capronia epimyces CBS 606.96.</title>
        <authorList>
            <consortium name="The Broad Institute Genomics Platform"/>
            <person name="Cuomo C."/>
            <person name="de Hoog S."/>
            <person name="Gorbushina A."/>
            <person name="Walker B."/>
            <person name="Young S.K."/>
            <person name="Zeng Q."/>
            <person name="Gargeya S."/>
            <person name="Fitzgerald M."/>
            <person name="Haas B."/>
            <person name="Abouelleil A."/>
            <person name="Allen A.W."/>
            <person name="Alvarado L."/>
            <person name="Arachchi H.M."/>
            <person name="Berlin A.M."/>
            <person name="Chapman S.B."/>
            <person name="Gainer-Dewar J."/>
            <person name="Goldberg J."/>
            <person name="Griggs A."/>
            <person name="Gujja S."/>
            <person name="Hansen M."/>
            <person name="Howarth C."/>
            <person name="Imamovic A."/>
            <person name="Ireland A."/>
            <person name="Larimer J."/>
            <person name="McCowan C."/>
            <person name="Murphy C."/>
            <person name="Pearson M."/>
            <person name="Poon T.W."/>
            <person name="Priest M."/>
            <person name="Roberts A."/>
            <person name="Saif S."/>
            <person name="Shea T."/>
            <person name="Sisk P."/>
            <person name="Sykes S."/>
            <person name="Wortman J."/>
            <person name="Nusbaum C."/>
            <person name="Birren B."/>
        </authorList>
    </citation>
    <scope>NUCLEOTIDE SEQUENCE [LARGE SCALE GENOMIC DNA]</scope>
    <source>
        <strain evidence="3 4">CBS 606.96</strain>
    </source>
</reference>
<evidence type="ECO:0000256" key="2">
    <source>
        <dbReference type="SAM" id="SignalP"/>
    </source>
</evidence>
<dbReference type="AlphaFoldDB" id="W9XII3"/>
<sequence length="197" mass="19719">MRASILALGALGVSSASASFLYPDIVPIHRRQAPGTPEYNCHANCGGVIVDARTDGYCDTANFTTALDACLDCALEYDIWQYYGDSVSSAAEACGLETTPHAASSTSETSGSAIPTSTLGAESSSVSAEASIVASPIEAATTTAVATSTVEETGSATASHTSSGTAAVETFQGGGSRVLLPGMLAVILLGAMVAELA</sequence>
<comment type="caution">
    <text evidence="3">The sequence shown here is derived from an EMBL/GenBank/DDBJ whole genome shotgun (WGS) entry which is preliminary data.</text>
</comment>
<evidence type="ECO:0000256" key="1">
    <source>
        <dbReference type="SAM" id="MobiDB-lite"/>
    </source>
</evidence>
<evidence type="ECO:0000313" key="3">
    <source>
        <dbReference type="EMBL" id="EXJ80013.1"/>
    </source>
</evidence>
<keyword evidence="2" id="KW-0732">Signal</keyword>
<feature type="region of interest" description="Disordered" evidence="1">
    <location>
        <begin position="100"/>
        <end position="120"/>
    </location>
</feature>
<feature type="compositionally biased region" description="Low complexity" evidence="1">
    <location>
        <begin position="102"/>
        <end position="113"/>
    </location>
</feature>
<dbReference type="Proteomes" id="UP000019478">
    <property type="component" value="Unassembled WGS sequence"/>
</dbReference>
<feature type="chain" id="PRO_5004934223" description="Extracellular membrane protein CFEM domain-containing protein" evidence="2">
    <location>
        <begin position="19"/>
        <end position="197"/>
    </location>
</feature>
<accession>W9XII3</accession>
<gene>
    <name evidence="3" type="ORF">A1O3_08299</name>
</gene>
<feature type="signal peptide" evidence="2">
    <location>
        <begin position="1"/>
        <end position="18"/>
    </location>
</feature>
<dbReference type="OrthoDB" id="4160690at2759"/>
<evidence type="ECO:0008006" key="5">
    <source>
        <dbReference type="Google" id="ProtNLM"/>
    </source>
</evidence>
<evidence type="ECO:0000313" key="4">
    <source>
        <dbReference type="Proteomes" id="UP000019478"/>
    </source>
</evidence>
<dbReference type="STRING" id="1182542.W9XII3"/>
<dbReference type="RefSeq" id="XP_007736587.1">
    <property type="nucleotide sequence ID" value="XM_007738397.1"/>
</dbReference>
<dbReference type="eggNOG" id="ENOG502STKG">
    <property type="taxonomic scope" value="Eukaryota"/>
</dbReference>
<name>W9XII3_9EURO</name>
<organism evidence="3 4">
    <name type="scientific">Capronia epimyces CBS 606.96</name>
    <dbReference type="NCBI Taxonomy" id="1182542"/>
    <lineage>
        <taxon>Eukaryota</taxon>
        <taxon>Fungi</taxon>
        <taxon>Dikarya</taxon>
        <taxon>Ascomycota</taxon>
        <taxon>Pezizomycotina</taxon>
        <taxon>Eurotiomycetes</taxon>
        <taxon>Chaetothyriomycetidae</taxon>
        <taxon>Chaetothyriales</taxon>
        <taxon>Herpotrichiellaceae</taxon>
        <taxon>Capronia</taxon>
    </lineage>
</organism>
<keyword evidence="4" id="KW-1185">Reference proteome</keyword>
<dbReference type="EMBL" id="AMGY01000007">
    <property type="protein sequence ID" value="EXJ80013.1"/>
    <property type="molecule type" value="Genomic_DNA"/>
</dbReference>
<dbReference type="HOGENOM" id="CLU_093550_0_1_1"/>
<proteinExistence type="predicted"/>
<protein>
    <recommendedName>
        <fullName evidence="5">Extracellular membrane protein CFEM domain-containing protein</fullName>
    </recommendedName>
</protein>
<dbReference type="GeneID" id="19172387"/>